<dbReference type="InterPro" id="IPR036237">
    <property type="entry name" value="Xyl_isomerase-like_sf"/>
</dbReference>
<dbReference type="RefSeq" id="WP_147082620.1">
    <property type="nucleotide sequence ID" value="NZ_BJZT01000069.1"/>
</dbReference>
<dbReference type="AlphaFoldDB" id="A0A512IW58"/>
<gene>
    <name evidence="2" type="ORF">MHA02_43020</name>
</gene>
<protein>
    <recommendedName>
        <fullName evidence="1">Xylose isomerase-like TIM barrel domain-containing protein</fullName>
    </recommendedName>
</protein>
<feature type="domain" description="Xylose isomerase-like TIM barrel" evidence="1">
    <location>
        <begin position="24"/>
        <end position="258"/>
    </location>
</feature>
<proteinExistence type="predicted"/>
<dbReference type="Pfam" id="PF01261">
    <property type="entry name" value="AP_endonuc_2"/>
    <property type="match status" value="1"/>
</dbReference>
<dbReference type="InterPro" id="IPR050312">
    <property type="entry name" value="IolE/XylAMocC-like"/>
</dbReference>
<dbReference type="PANTHER" id="PTHR12110:SF21">
    <property type="entry name" value="XYLOSE ISOMERASE-LIKE TIM BARREL DOMAIN-CONTAINING PROTEIN"/>
    <property type="match status" value="1"/>
</dbReference>
<evidence type="ECO:0000259" key="1">
    <source>
        <dbReference type="Pfam" id="PF01261"/>
    </source>
</evidence>
<organism evidence="2 3">
    <name type="scientific">Methylobacterium haplocladii</name>
    <dbReference type="NCBI Taxonomy" id="1176176"/>
    <lineage>
        <taxon>Bacteria</taxon>
        <taxon>Pseudomonadati</taxon>
        <taxon>Pseudomonadota</taxon>
        <taxon>Alphaproteobacteria</taxon>
        <taxon>Hyphomicrobiales</taxon>
        <taxon>Methylobacteriaceae</taxon>
        <taxon>Methylobacterium</taxon>
    </lineage>
</organism>
<reference evidence="2 3" key="1">
    <citation type="submission" date="2019-07" db="EMBL/GenBank/DDBJ databases">
        <title>Whole genome shotgun sequence of Methylobacterium haplocladii NBRC 107714.</title>
        <authorList>
            <person name="Hosoyama A."/>
            <person name="Uohara A."/>
            <person name="Ohji S."/>
            <person name="Ichikawa N."/>
        </authorList>
    </citation>
    <scope>NUCLEOTIDE SEQUENCE [LARGE SCALE GENOMIC DNA]</scope>
    <source>
        <strain evidence="2 3">NBRC 107714</strain>
    </source>
</reference>
<accession>A0A512IW58</accession>
<evidence type="ECO:0000313" key="2">
    <source>
        <dbReference type="EMBL" id="GEP01915.1"/>
    </source>
</evidence>
<dbReference type="Proteomes" id="UP000321258">
    <property type="component" value="Unassembled WGS sequence"/>
</dbReference>
<dbReference type="EMBL" id="BJZT01000069">
    <property type="protein sequence ID" value="GEP01915.1"/>
    <property type="molecule type" value="Genomic_DNA"/>
</dbReference>
<keyword evidence="3" id="KW-1185">Reference proteome</keyword>
<dbReference type="Gene3D" id="3.20.20.150">
    <property type="entry name" value="Divalent-metal-dependent TIM barrel enzymes"/>
    <property type="match status" value="1"/>
</dbReference>
<dbReference type="PANTHER" id="PTHR12110">
    <property type="entry name" value="HYDROXYPYRUVATE ISOMERASE"/>
    <property type="match status" value="1"/>
</dbReference>
<dbReference type="InterPro" id="IPR013022">
    <property type="entry name" value="Xyl_isomerase-like_TIM-brl"/>
</dbReference>
<dbReference type="SUPFAM" id="SSF51658">
    <property type="entry name" value="Xylose isomerase-like"/>
    <property type="match status" value="1"/>
</dbReference>
<name>A0A512IW58_9HYPH</name>
<dbReference type="OrthoDB" id="9801426at2"/>
<comment type="caution">
    <text evidence="2">The sequence shown here is derived from an EMBL/GenBank/DDBJ whole genome shotgun (WGS) entry which is preliminary data.</text>
</comment>
<sequence>MIRGENFALSNLCWPIDEDRAALRIISALGYRGLELAPFKVFGGWDGVTRAEIVSYARFAASEGLTVVALQGILFGANLGPIFSGPDARLALLKHAAQVARMAGEFGGLRCVFGAPGLRKRLGLSASEADRIAVPLFQDLGRIFDDYGSILVLEANPESYGCEYVTKTGEAVSLVAQVDHPGFQVHIDTGTICINEESGEALRSYASAAAHFHVSEPDLVPLSFANARHGQFGDILRSSAYAGWISVEMKQPESDWRSCLQRSAQVIEACYDV</sequence>
<evidence type="ECO:0000313" key="3">
    <source>
        <dbReference type="Proteomes" id="UP000321258"/>
    </source>
</evidence>